<dbReference type="GO" id="GO:0003729">
    <property type="term" value="F:mRNA binding"/>
    <property type="evidence" value="ECO:0007669"/>
    <property type="project" value="TreeGrafter"/>
</dbReference>
<dbReference type="InterPro" id="IPR043519">
    <property type="entry name" value="NT_sf"/>
</dbReference>
<dbReference type="GO" id="GO:0031123">
    <property type="term" value="P:RNA 3'-end processing"/>
    <property type="evidence" value="ECO:0007669"/>
    <property type="project" value="TreeGrafter"/>
</dbReference>
<gene>
    <name evidence="6" type="ORF">CYMTET_7911</name>
</gene>
<feature type="compositionally biased region" description="Basic and acidic residues" evidence="3">
    <location>
        <begin position="519"/>
        <end position="537"/>
    </location>
</feature>
<dbReference type="SUPFAM" id="SSF81301">
    <property type="entry name" value="Nucleotidyltransferase"/>
    <property type="match status" value="1"/>
</dbReference>
<dbReference type="Proteomes" id="UP001190700">
    <property type="component" value="Unassembled WGS sequence"/>
</dbReference>
<evidence type="ECO:0000259" key="5">
    <source>
        <dbReference type="Pfam" id="PF22600"/>
    </source>
</evidence>
<dbReference type="InterPro" id="IPR002058">
    <property type="entry name" value="PAP_assoc"/>
</dbReference>
<comment type="caution">
    <text evidence="6">The sequence shown here is derived from an EMBL/GenBank/DDBJ whole genome shotgun (WGS) entry which is preliminary data.</text>
</comment>
<dbReference type="Pfam" id="PF03828">
    <property type="entry name" value="PAP_assoc"/>
    <property type="match status" value="1"/>
</dbReference>
<dbReference type="Gene3D" id="1.10.1410.10">
    <property type="match status" value="1"/>
</dbReference>
<evidence type="ECO:0000259" key="4">
    <source>
        <dbReference type="Pfam" id="PF03828"/>
    </source>
</evidence>
<feature type="compositionally biased region" description="Basic and acidic residues" evidence="3">
    <location>
        <begin position="557"/>
        <end position="568"/>
    </location>
</feature>
<reference evidence="6 7" key="1">
    <citation type="journal article" date="2015" name="Genome Biol. Evol.">
        <title>Comparative Genomics of a Bacterivorous Green Alga Reveals Evolutionary Causalities and Consequences of Phago-Mixotrophic Mode of Nutrition.</title>
        <authorList>
            <person name="Burns J.A."/>
            <person name="Paasch A."/>
            <person name="Narechania A."/>
            <person name="Kim E."/>
        </authorList>
    </citation>
    <scope>NUCLEOTIDE SEQUENCE [LARGE SCALE GENOMIC DNA]</scope>
    <source>
        <strain evidence="6 7">PLY_AMNH</strain>
    </source>
</reference>
<proteinExistence type="predicted"/>
<dbReference type="SUPFAM" id="SSF81631">
    <property type="entry name" value="PAP/OAS1 substrate-binding domain"/>
    <property type="match status" value="1"/>
</dbReference>
<evidence type="ECO:0000313" key="6">
    <source>
        <dbReference type="EMBL" id="KAK3284439.1"/>
    </source>
</evidence>
<keyword evidence="2" id="KW-0460">Magnesium</keyword>
<keyword evidence="1" id="KW-0479">Metal-binding</keyword>
<organism evidence="6 7">
    <name type="scientific">Cymbomonas tetramitiformis</name>
    <dbReference type="NCBI Taxonomy" id="36881"/>
    <lineage>
        <taxon>Eukaryota</taxon>
        <taxon>Viridiplantae</taxon>
        <taxon>Chlorophyta</taxon>
        <taxon>Pyramimonadophyceae</taxon>
        <taxon>Pyramimonadales</taxon>
        <taxon>Pyramimonadaceae</taxon>
        <taxon>Cymbomonas</taxon>
    </lineage>
</organism>
<dbReference type="InterPro" id="IPR045862">
    <property type="entry name" value="Trf4-like"/>
</dbReference>
<feature type="region of interest" description="Disordered" evidence="3">
    <location>
        <begin position="457"/>
        <end position="478"/>
    </location>
</feature>
<evidence type="ECO:0000256" key="2">
    <source>
        <dbReference type="ARBA" id="ARBA00022842"/>
    </source>
</evidence>
<dbReference type="AlphaFoldDB" id="A0AAE0GU30"/>
<dbReference type="GO" id="GO:0043634">
    <property type="term" value="P:polyadenylation-dependent ncRNA catabolic process"/>
    <property type="evidence" value="ECO:0007669"/>
    <property type="project" value="TreeGrafter"/>
</dbReference>
<evidence type="ECO:0000313" key="7">
    <source>
        <dbReference type="Proteomes" id="UP001190700"/>
    </source>
</evidence>
<dbReference type="Gene3D" id="3.30.460.10">
    <property type="entry name" value="Beta Polymerase, domain 2"/>
    <property type="match status" value="1"/>
</dbReference>
<dbReference type="Pfam" id="PF22600">
    <property type="entry name" value="MTPAP-like_central"/>
    <property type="match status" value="1"/>
</dbReference>
<feature type="domain" description="Poly(A) RNA polymerase mitochondrial-like central palm" evidence="5">
    <location>
        <begin position="164"/>
        <end position="280"/>
    </location>
</feature>
<feature type="domain" description="PAP-associated" evidence="4">
    <location>
        <begin position="369"/>
        <end position="430"/>
    </location>
</feature>
<keyword evidence="7" id="KW-1185">Reference proteome</keyword>
<dbReference type="PANTHER" id="PTHR23092">
    <property type="entry name" value="POLY(A) RNA POLYMERASE"/>
    <property type="match status" value="1"/>
</dbReference>
<dbReference type="CDD" id="cd05402">
    <property type="entry name" value="NT_PAP_TUTase"/>
    <property type="match status" value="1"/>
</dbReference>
<dbReference type="GO" id="GO:0046872">
    <property type="term" value="F:metal ion binding"/>
    <property type="evidence" value="ECO:0007669"/>
    <property type="project" value="UniProtKB-KW"/>
</dbReference>
<name>A0AAE0GU30_9CHLO</name>
<dbReference type="GO" id="GO:0031499">
    <property type="term" value="C:TRAMP complex"/>
    <property type="evidence" value="ECO:0007669"/>
    <property type="project" value="TreeGrafter"/>
</dbReference>
<dbReference type="PANTHER" id="PTHR23092:SF15">
    <property type="entry name" value="INACTIVE NON-CANONICAL POLY(A) RNA POLYMERASE PROTEIN TRF4-2-RELATED"/>
    <property type="match status" value="1"/>
</dbReference>
<evidence type="ECO:0000256" key="1">
    <source>
        <dbReference type="ARBA" id="ARBA00022723"/>
    </source>
</evidence>
<protein>
    <recommendedName>
        <fullName evidence="8">Polymerase nucleotidyl transferase domain-containing protein</fullName>
    </recommendedName>
</protein>
<evidence type="ECO:0008006" key="8">
    <source>
        <dbReference type="Google" id="ProtNLM"/>
    </source>
</evidence>
<accession>A0AAE0GU30</accession>
<feature type="region of interest" description="Disordered" evidence="3">
    <location>
        <begin position="519"/>
        <end position="568"/>
    </location>
</feature>
<dbReference type="EMBL" id="LGRX02002283">
    <property type="protein sequence ID" value="KAK3284439.1"/>
    <property type="molecule type" value="Genomic_DNA"/>
</dbReference>
<evidence type="ECO:0000256" key="3">
    <source>
        <dbReference type="SAM" id="MobiDB-lite"/>
    </source>
</evidence>
<sequence>MLKRLQRALPQLGLWNGHARTNKRSVTPTLHCYQERLWIANANHNYFGYASLASCLDPQGPSSPTSPSIHAEICSPPTSSLSEPGRSSAMYGCTSSATSPSFGMAPIQFPCHHGTQQRGLLCSPFEGAARAVLGWRAMHCARKAGSLHDELVEFARRIEEEVASEQPLQMQCLSAIKRSLVKYGGATDIELYGSRAFGLALPNSDFDIQVQVQRSQTINDKGHECKKKISQLMNKSARILLQHNLAKPGSMMIIRQAKVPIVKFELLGELEGVRCDLSFRAVEPVLPSESEPEDMTSGSGDDCSSAAAWTAQRLAEYPGCLAPLMLFLKGALKQAELGEPAKGGLGGYSLANLLVAHLRNSAPEDHRDLGMLLLSFLHRYGQQFDASSEAVALKEAPTGFVPQKGQPWLARKTKKGYGSVHIQDPTLLSNDLGKATHKWDKVQKHFIDIMTKLNDSEASAEASSGRDQGNDDQGRQGGRQQIDRLKHVMKFNADGLPEISEPPLTGNFKFAPGFRDIGRERIGITEPRPRIVREPGHKTWSKAKRERPPKSERKRPLKPEGKKVPRRA</sequence>
<dbReference type="GO" id="GO:0005730">
    <property type="term" value="C:nucleolus"/>
    <property type="evidence" value="ECO:0007669"/>
    <property type="project" value="TreeGrafter"/>
</dbReference>
<dbReference type="GO" id="GO:1990817">
    <property type="term" value="F:poly(A) RNA polymerase activity"/>
    <property type="evidence" value="ECO:0007669"/>
    <property type="project" value="InterPro"/>
</dbReference>
<dbReference type="InterPro" id="IPR054708">
    <property type="entry name" value="MTPAP-like_central"/>
</dbReference>